<dbReference type="PANTHER" id="PTHR21143">
    <property type="entry name" value="INVERTEBRATE GUSTATORY RECEPTOR"/>
    <property type="match status" value="1"/>
</dbReference>
<keyword evidence="5 8" id="KW-0472">Membrane</keyword>
<accession>A0A7M6UMJ6</accession>
<feature type="transmembrane region" description="Helical" evidence="8">
    <location>
        <begin position="291"/>
        <end position="313"/>
    </location>
</feature>
<feature type="transmembrane region" description="Helical" evidence="8">
    <location>
        <begin position="88"/>
        <end position="104"/>
    </location>
</feature>
<feature type="transmembrane region" description="Helical" evidence="8">
    <location>
        <begin position="48"/>
        <end position="68"/>
    </location>
</feature>
<dbReference type="InterPro" id="IPR013604">
    <property type="entry name" value="7TM_chemorcpt"/>
</dbReference>
<dbReference type="Pfam" id="PF08395">
    <property type="entry name" value="7tm_7"/>
    <property type="match status" value="1"/>
</dbReference>
<keyword evidence="4 8" id="KW-1133">Transmembrane helix</keyword>
<keyword evidence="6 8" id="KW-0675">Receptor</keyword>
<keyword evidence="10" id="KW-1185">Reference proteome</keyword>
<sequence length="400" mass="46505">MKLKFCKNLTFVQITNIYQLMRPYFFLYKLYGLFPYKISKNQIHSSKIGLCHTFFVAMSCIVYFVIAMYQCFYSLDIVFDTTESLMQFTSYFMLGTFIAVYSCASNKYKFLLLKKLILLSSMLSEKEFFEVAKVIYFKDIIGYIFLMGQIFNIASEDLTAQNISKMFALHITMIVFLMDMQYSNFVFLLKSCLKNVNNNLQLLTKSYEGCEIISCNKSMQLLQFNNLQLIKLRKLQHNHHHVSCVIKELNTVFTLQIIATVLMTFAEVTFGLYFFILHIQGKKGIDLDKQLWFNYFITSVTYYSLKMAVMVWICQETKNESLKTGIIVHDVILNNNNEQLKSELSLFSLQLLQCNNEFTSKCIVMNANLISGVVSGIATYLLILIQFLNTKKSTSKNNEQ</sequence>
<evidence type="ECO:0000256" key="8">
    <source>
        <dbReference type="RuleBase" id="RU363108"/>
    </source>
</evidence>
<comment type="subcellular location">
    <subcellularLocation>
        <location evidence="1 8">Cell membrane</location>
        <topology evidence="1 8">Multi-pass membrane protein</topology>
    </subcellularLocation>
</comment>
<comment type="similarity">
    <text evidence="8">Belongs to the insect chemoreceptor superfamily. Gustatory receptor (GR) family.</text>
</comment>
<name>A0A7M6UMJ6_NASVI</name>
<keyword evidence="3 8" id="KW-0812">Transmembrane</keyword>
<dbReference type="GO" id="GO:0043025">
    <property type="term" value="C:neuronal cell body"/>
    <property type="evidence" value="ECO:0007669"/>
    <property type="project" value="TreeGrafter"/>
</dbReference>
<dbReference type="EnsemblMetazoa" id="NM_001190498">
    <property type="protein sequence ID" value="NP_001177427"/>
    <property type="gene ID" value="GeneID_100462994"/>
</dbReference>
<dbReference type="PANTHER" id="PTHR21143:SF133">
    <property type="entry name" value="GUSTATORY AND PHEROMONE RECEPTOR 32A-RELATED"/>
    <property type="match status" value="1"/>
</dbReference>
<feature type="transmembrane region" description="Helical" evidence="8">
    <location>
        <begin position="167"/>
        <end position="189"/>
    </location>
</feature>
<evidence type="ECO:0000256" key="1">
    <source>
        <dbReference type="ARBA" id="ARBA00004651"/>
    </source>
</evidence>
<dbReference type="GO" id="GO:0030425">
    <property type="term" value="C:dendrite"/>
    <property type="evidence" value="ECO:0007669"/>
    <property type="project" value="TreeGrafter"/>
</dbReference>
<evidence type="ECO:0000313" key="10">
    <source>
        <dbReference type="Proteomes" id="UP000002358"/>
    </source>
</evidence>
<evidence type="ECO:0000256" key="6">
    <source>
        <dbReference type="ARBA" id="ARBA00023170"/>
    </source>
</evidence>
<dbReference type="GO" id="GO:0030424">
    <property type="term" value="C:axon"/>
    <property type="evidence" value="ECO:0007669"/>
    <property type="project" value="TreeGrafter"/>
</dbReference>
<dbReference type="GeneID" id="100462994"/>
<keyword evidence="7 8" id="KW-0807">Transducer</keyword>
<proteinExistence type="inferred from homology"/>
<dbReference type="RefSeq" id="NP_001177427.1">
    <property type="nucleotide sequence ID" value="NM_001190498.1"/>
</dbReference>
<evidence type="ECO:0000256" key="4">
    <source>
        <dbReference type="ARBA" id="ARBA00022989"/>
    </source>
</evidence>
<feature type="transmembrane region" description="Helical" evidence="8">
    <location>
        <begin position="369"/>
        <end position="388"/>
    </location>
</feature>
<comment type="caution">
    <text evidence="8">Lacks conserved residue(s) required for the propagation of feature annotation.</text>
</comment>
<dbReference type="GO" id="GO:0007635">
    <property type="term" value="P:chemosensory behavior"/>
    <property type="evidence" value="ECO:0007669"/>
    <property type="project" value="TreeGrafter"/>
</dbReference>
<dbReference type="InParanoid" id="A0A7M6UMJ6"/>
<dbReference type="Proteomes" id="UP000002358">
    <property type="component" value="Chromosome 5"/>
</dbReference>
<dbReference type="SMR" id="A0A7M6UMJ6"/>
<dbReference type="GO" id="GO:0005886">
    <property type="term" value="C:plasma membrane"/>
    <property type="evidence" value="ECO:0007669"/>
    <property type="project" value="UniProtKB-SubCell"/>
</dbReference>
<evidence type="ECO:0000256" key="3">
    <source>
        <dbReference type="ARBA" id="ARBA00022692"/>
    </source>
</evidence>
<evidence type="ECO:0000256" key="7">
    <source>
        <dbReference type="ARBA" id="ARBA00023224"/>
    </source>
</evidence>
<evidence type="ECO:0000256" key="2">
    <source>
        <dbReference type="ARBA" id="ARBA00022475"/>
    </source>
</evidence>
<protein>
    <recommendedName>
        <fullName evidence="8">Gustatory receptor</fullName>
    </recommendedName>
</protein>
<dbReference type="KEGG" id="nvi:100462994"/>
<dbReference type="OrthoDB" id="6366728at2759"/>
<comment type="function">
    <text evidence="8">Gustatory receptor which mediates acceptance or avoidance behavior, depending on its substrates.</text>
</comment>
<evidence type="ECO:0000313" key="9">
    <source>
        <dbReference type="EnsemblMetazoa" id="NP_001177427"/>
    </source>
</evidence>
<feature type="transmembrane region" description="Helical" evidence="8">
    <location>
        <begin position="257"/>
        <end position="279"/>
    </location>
</feature>
<keyword evidence="2 8" id="KW-1003">Cell membrane</keyword>
<organism evidence="9 10">
    <name type="scientific">Nasonia vitripennis</name>
    <name type="common">Parasitic wasp</name>
    <dbReference type="NCBI Taxonomy" id="7425"/>
    <lineage>
        <taxon>Eukaryota</taxon>
        <taxon>Metazoa</taxon>
        <taxon>Ecdysozoa</taxon>
        <taxon>Arthropoda</taxon>
        <taxon>Hexapoda</taxon>
        <taxon>Insecta</taxon>
        <taxon>Pterygota</taxon>
        <taxon>Neoptera</taxon>
        <taxon>Endopterygota</taxon>
        <taxon>Hymenoptera</taxon>
        <taxon>Apocrita</taxon>
        <taxon>Proctotrupomorpha</taxon>
        <taxon>Chalcidoidea</taxon>
        <taxon>Pteromalidae</taxon>
        <taxon>Pteromalinae</taxon>
        <taxon>Nasonia</taxon>
    </lineage>
</organism>
<evidence type="ECO:0000256" key="5">
    <source>
        <dbReference type="ARBA" id="ARBA00023136"/>
    </source>
</evidence>
<dbReference type="AlphaFoldDB" id="A0A7M6UMJ6"/>
<dbReference type="GO" id="GO:0050909">
    <property type="term" value="P:sensory perception of taste"/>
    <property type="evidence" value="ECO:0007669"/>
    <property type="project" value="InterPro"/>
</dbReference>
<reference evidence="9" key="1">
    <citation type="submission" date="2021-01" db="UniProtKB">
        <authorList>
            <consortium name="EnsemblMetazoa"/>
        </authorList>
    </citation>
    <scope>IDENTIFICATION</scope>
</reference>
<dbReference type="CTD" id="100174817"/>
<dbReference type="GO" id="GO:0007165">
    <property type="term" value="P:signal transduction"/>
    <property type="evidence" value="ECO:0007669"/>
    <property type="project" value="UniProtKB-KW"/>
</dbReference>
<dbReference type="GO" id="GO:0008049">
    <property type="term" value="P:male courtship behavior"/>
    <property type="evidence" value="ECO:0007669"/>
    <property type="project" value="TreeGrafter"/>
</dbReference>